<dbReference type="AlphaFoldDB" id="A0A7W8XE98"/>
<feature type="signal peptide" evidence="1">
    <location>
        <begin position="1"/>
        <end position="24"/>
    </location>
</feature>
<organism evidence="2 3">
    <name type="scientific">Rhizobium lentis</name>
    <dbReference type="NCBI Taxonomy" id="1138194"/>
    <lineage>
        <taxon>Bacteria</taxon>
        <taxon>Pseudomonadati</taxon>
        <taxon>Pseudomonadota</taxon>
        <taxon>Alphaproteobacteria</taxon>
        <taxon>Hyphomicrobiales</taxon>
        <taxon>Rhizobiaceae</taxon>
        <taxon>Rhizobium/Agrobacterium group</taxon>
        <taxon>Rhizobium</taxon>
    </lineage>
</organism>
<gene>
    <name evidence="2" type="ORF">GGI59_002306</name>
</gene>
<evidence type="ECO:0000313" key="3">
    <source>
        <dbReference type="Proteomes" id="UP000528824"/>
    </source>
</evidence>
<protein>
    <submittedName>
        <fullName evidence="2">Uncharacterized protein</fullName>
    </submittedName>
</protein>
<name>A0A7W8XE98_9HYPH</name>
<reference evidence="2 3" key="1">
    <citation type="submission" date="2020-08" db="EMBL/GenBank/DDBJ databases">
        <title>Genomic Encyclopedia of Type Strains, Phase IV (KMG-V): Genome sequencing to study the core and pangenomes of soil and plant-associated prokaryotes.</title>
        <authorList>
            <person name="Whitman W."/>
        </authorList>
    </citation>
    <scope>NUCLEOTIDE SEQUENCE [LARGE SCALE GENOMIC DNA]</scope>
    <source>
        <strain evidence="2 3">SEMIA 4034</strain>
    </source>
</reference>
<dbReference type="EMBL" id="JACHBC010000004">
    <property type="protein sequence ID" value="MBB5560644.1"/>
    <property type="molecule type" value="Genomic_DNA"/>
</dbReference>
<dbReference type="Proteomes" id="UP000528824">
    <property type="component" value="Unassembled WGS sequence"/>
</dbReference>
<keyword evidence="3" id="KW-1185">Reference proteome</keyword>
<dbReference type="RefSeq" id="WP_183916061.1">
    <property type="nucleotide sequence ID" value="NZ_JACHBB010000004.1"/>
</dbReference>
<proteinExistence type="predicted"/>
<accession>A0A7W8XE98</accession>
<keyword evidence="1" id="KW-0732">Signal</keyword>
<evidence type="ECO:0000256" key="1">
    <source>
        <dbReference type="SAM" id="SignalP"/>
    </source>
</evidence>
<evidence type="ECO:0000313" key="2">
    <source>
        <dbReference type="EMBL" id="MBB5560644.1"/>
    </source>
</evidence>
<comment type="caution">
    <text evidence="2">The sequence shown here is derived from an EMBL/GenBank/DDBJ whole genome shotgun (WGS) entry which is preliminary data.</text>
</comment>
<feature type="chain" id="PRO_5030853619" evidence="1">
    <location>
        <begin position="25"/>
        <end position="79"/>
    </location>
</feature>
<sequence length="79" mass="8426">MIALAVLIATACCALGLLVKQAPAKQVAEGPVISDKQAVISRAQCMATGPIERRIFWIVRRADGSVRAFGSVTVRKCGW</sequence>